<gene>
    <name evidence="1" type="ORF">Lbru_2228</name>
</gene>
<dbReference type="Proteomes" id="UP000054742">
    <property type="component" value="Unassembled WGS sequence"/>
</dbReference>
<proteinExistence type="predicted"/>
<protein>
    <submittedName>
        <fullName evidence="1">Uncharacterized protein</fullName>
    </submittedName>
</protein>
<keyword evidence="2" id="KW-1185">Reference proteome</keyword>
<reference evidence="1 2" key="1">
    <citation type="submission" date="2015-11" db="EMBL/GenBank/DDBJ databases">
        <title>Genomic analysis of 38 Legionella species identifies large and diverse effector repertoires.</title>
        <authorList>
            <person name="Burstein D."/>
            <person name="Amaro F."/>
            <person name="Zusman T."/>
            <person name="Lifshitz Z."/>
            <person name="Cohen O."/>
            <person name="Gilbert J.A."/>
            <person name="Pupko T."/>
            <person name="Shuman H.A."/>
            <person name="Segal G."/>
        </authorList>
    </citation>
    <scope>NUCLEOTIDE SEQUENCE [LARGE SCALE GENOMIC DNA]</scope>
    <source>
        <strain evidence="1 2">ATCC 43878</strain>
    </source>
</reference>
<evidence type="ECO:0000313" key="1">
    <source>
        <dbReference type="EMBL" id="KTC81708.1"/>
    </source>
</evidence>
<organism evidence="1 2">
    <name type="scientific">Legionella brunensis</name>
    <dbReference type="NCBI Taxonomy" id="29422"/>
    <lineage>
        <taxon>Bacteria</taxon>
        <taxon>Pseudomonadati</taxon>
        <taxon>Pseudomonadota</taxon>
        <taxon>Gammaproteobacteria</taxon>
        <taxon>Legionellales</taxon>
        <taxon>Legionellaceae</taxon>
        <taxon>Legionella</taxon>
    </lineage>
</organism>
<dbReference type="AlphaFoldDB" id="A0A0W0SE08"/>
<dbReference type="PATRIC" id="fig|29422.6.peg.2374"/>
<dbReference type="STRING" id="29422.Lbru_2228"/>
<name>A0A0W0SE08_9GAMM</name>
<evidence type="ECO:0000313" key="2">
    <source>
        <dbReference type="Proteomes" id="UP000054742"/>
    </source>
</evidence>
<sequence length="140" mass="15955">MSITLLLNKRIFLLALCFMVGKSIYSAGIYTGKDFILECKDQRYIRNQDICNTAVTQAFASYMVSIELLAGEKLAKCYRSYYPFLEKKSVKDGVLFLTKQYNENPELTPHLLGFGFSVAMYSKYPIPSKCIKFKQSGVLI</sequence>
<accession>A0A0W0SE08</accession>
<dbReference type="EMBL" id="LNXV01000029">
    <property type="protein sequence ID" value="KTC81708.1"/>
    <property type="molecule type" value="Genomic_DNA"/>
</dbReference>
<comment type="caution">
    <text evidence="1">The sequence shown here is derived from an EMBL/GenBank/DDBJ whole genome shotgun (WGS) entry which is preliminary data.</text>
</comment>